<protein>
    <submittedName>
        <fullName evidence="1">Uncharacterized protein</fullName>
    </submittedName>
</protein>
<organism evidence="1 2">
    <name type="scientific">Phyllobacterium endophyticum</name>
    <dbReference type="NCBI Taxonomy" id="1149773"/>
    <lineage>
        <taxon>Bacteria</taxon>
        <taxon>Pseudomonadati</taxon>
        <taxon>Pseudomonadota</taxon>
        <taxon>Alphaproteobacteria</taxon>
        <taxon>Hyphomicrobiales</taxon>
        <taxon>Phyllobacteriaceae</taxon>
        <taxon>Phyllobacterium</taxon>
    </lineage>
</organism>
<comment type="caution">
    <text evidence="1">The sequence shown here is derived from an EMBL/GenBank/DDBJ whole genome shotgun (WGS) entry which is preliminary data.</text>
</comment>
<evidence type="ECO:0000313" key="1">
    <source>
        <dbReference type="EMBL" id="PSH56650.1"/>
    </source>
</evidence>
<proteinExistence type="predicted"/>
<gene>
    <name evidence="1" type="ORF">CU100_14900</name>
</gene>
<reference evidence="2" key="1">
    <citation type="submission" date="2017-11" db="EMBL/GenBank/DDBJ databases">
        <authorList>
            <person name="Kuznetsova I."/>
            <person name="Sazanova A."/>
            <person name="Chirak E."/>
            <person name="Safronova V."/>
            <person name="Willems A."/>
        </authorList>
    </citation>
    <scope>NUCLEOTIDE SEQUENCE [LARGE SCALE GENOMIC DNA]</scope>
    <source>
        <strain evidence="2">PEPV15</strain>
    </source>
</reference>
<keyword evidence="2" id="KW-1185">Reference proteome</keyword>
<dbReference type="Proteomes" id="UP000241158">
    <property type="component" value="Unassembled WGS sequence"/>
</dbReference>
<sequence>MEKKSPLATAFKGATHASWRKRYFTLMLRLFNLADCSFMGAPRNRTFHPSAIGAVERRGSSANGFKQLWLVTVIEDTLRADGLCNEKGEFRT</sequence>
<name>A0A2P7AR32_9HYPH</name>
<dbReference type="AlphaFoldDB" id="A0A2P7AR32"/>
<evidence type="ECO:0000313" key="2">
    <source>
        <dbReference type="Proteomes" id="UP000241158"/>
    </source>
</evidence>
<accession>A0A2P7AR32</accession>
<dbReference type="EMBL" id="PGGN01000003">
    <property type="protein sequence ID" value="PSH56650.1"/>
    <property type="molecule type" value="Genomic_DNA"/>
</dbReference>